<organism evidence="13 14">
    <name type="scientific">Micromonas commoda (strain RCC299 / NOUM17 / CCMP2709)</name>
    <name type="common">Picoplanktonic green alga</name>
    <dbReference type="NCBI Taxonomy" id="296587"/>
    <lineage>
        <taxon>Eukaryota</taxon>
        <taxon>Viridiplantae</taxon>
        <taxon>Chlorophyta</taxon>
        <taxon>Mamiellophyceae</taxon>
        <taxon>Mamiellales</taxon>
        <taxon>Mamiellaceae</taxon>
        <taxon>Micromonas</taxon>
    </lineage>
</organism>
<dbReference type="KEGG" id="mis:MICPUN_104784"/>
<dbReference type="GO" id="GO:0016984">
    <property type="term" value="F:ribulose-bisphosphate carboxylase activity"/>
    <property type="evidence" value="ECO:0007669"/>
    <property type="project" value="UniProtKB-UniRule"/>
</dbReference>
<comment type="subunit">
    <text evidence="7 9 10">Heterohexadecamer of 8 large and 8 small subunits.</text>
</comment>
<evidence type="ECO:0000256" key="7">
    <source>
        <dbReference type="ARBA" id="ARBA00038826"/>
    </source>
</evidence>
<dbReference type="FunCoup" id="C1E329">
    <property type="interactions" value="695"/>
</dbReference>
<keyword evidence="5 9" id="KW-0601">Photorespiration</keyword>
<keyword evidence="1 9" id="KW-0150">Chloroplast</keyword>
<keyword evidence="6 9" id="KW-0120">Carbon dioxide fixation</keyword>
<feature type="compositionally biased region" description="Pro residues" evidence="11">
    <location>
        <begin position="179"/>
        <end position="191"/>
    </location>
</feature>
<evidence type="ECO:0000256" key="11">
    <source>
        <dbReference type="SAM" id="MobiDB-lite"/>
    </source>
</evidence>
<dbReference type="PRINTS" id="PR00152">
    <property type="entry name" value="RUBISCOSMALL"/>
</dbReference>
<evidence type="ECO:0000313" key="14">
    <source>
        <dbReference type="Proteomes" id="UP000002009"/>
    </source>
</evidence>
<evidence type="ECO:0000256" key="2">
    <source>
        <dbReference type="ARBA" id="ARBA00022531"/>
    </source>
</evidence>
<feature type="domain" description="Ribulose bisphosphate carboxylase small subunit" evidence="12">
    <location>
        <begin position="38"/>
        <end position="154"/>
    </location>
</feature>
<evidence type="ECO:0000256" key="6">
    <source>
        <dbReference type="ARBA" id="ARBA00023300"/>
    </source>
</evidence>
<feature type="region of interest" description="Disordered" evidence="11">
    <location>
        <begin position="160"/>
        <end position="191"/>
    </location>
</feature>
<keyword evidence="13" id="KW-0456">Lyase</keyword>
<comment type="function">
    <text evidence="8 9 10">RuBisCO catalyzes two reactions: the carboxylation of D-ribulose 1,5-bisphosphate, the primary event in carbon dioxide fixation, as well as the oxidative fragmentation of the pentose substrate. Both reactions occur simultaneously and in competition at the same active site. Although the small subunit is not catalytic it is essential for maximal activity.</text>
</comment>
<protein>
    <recommendedName>
        <fullName evidence="9">Ribulose bisphosphate carboxylase small subunit, chloroplastic</fullName>
        <shortName evidence="9">RuBisCO small subunit</shortName>
    </recommendedName>
</protein>
<dbReference type="FunFam" id="3.30.190.10:FF:000001">
    <property type="entry name" value="Ribulose bisphosphate carboxylase small chain, chloroplastic"/>
    <property type="match status" value="1"/>
</dbReference>
<dbReference type="HAMAP" id="MF_00859">
    <property type="entry name" value="RuBisCO_S_bact"/>
    <property type="match status" value="1"/>
</dbReference>
<dbReference type="Gene3D" id="3.30.190.10">
    <property type="entry name" value="Ribulose bisphosphate carboxylase, small subunit"/>
    <property type="match status" value="1"/>
</dbReference>
<dbReference type="Proteomes" id="UP000002009">
    <property type="component" value="Chromosome 3"/>
</dbReference>
<dbReference type="AlphaFoldDB" id="C1E329"/>
<dbReference type="eggNOG" id="ENOG502QT0M">
    <property type="taxonomic scope" value="Eukaryota"/>
</dbReference>
<dbReference type="GO" id="GO:0009507">
    <property type="term" value="C:chloroplast"/>
    <property type="evidence" value="ECO:0007669"/>
    <property type="project" value="UniProtKB-SubCell"/>
</dbReference>
<keyword evidence="3 9" id="KW-0113">Calvin cycle</keyword>
<dbReference type="STRING" id="296587.C1E329"/>
<dbReference type="Pfam" id="PF00101">
    <property type="entry name" value="RuBisCO_small"/>
    <property type="match status" value="1"/>
</dbReference>
<evidence type="ECO:0000256" key="1">
    <source>
        <dbReference type="ARBA" id="ARBA00022528"/>
    </source>
</evidence>
<dbReference type="GO" id="GO:0009853">
    <property type="term" value="P:photorespiration"/>
    <property type="evidence" value="ECO:0007669"/>
    <property type="project" value="UniProtKB-UniRule"/>
</dbReference>
<comment type="subcellular location">
    <subcellularLocation>
        <location evidence="9">Plastid</location>
        <location evidence="9">Chloroplast</location>
    </subcellularLocation>
</comment>
<evidence type="ECO:0000256" key="10">
    <source>
        <dbReference type="RuleBase" id="RU003627"/>
    </source>
</evidence>
<evidence type="ECO:0000256" key="3">
    <source>
        <dbReference type="ARBA" id="ARBA00022567"/>
    </source>
</evidence>
<name>C1E329_MICCC</name>
<keyword evidence="14" id="KW-1185">Reference proteome</keyword>
<comment type="similarity">
    <text evidence="9 10">Belongs to the RuBisCO small chain family.</text>
</comment>
<dbReference type="EMBL" id="CP001324">
    <property type="protein sequence ID" value="ACO62445.1"/>
    <property type="molecule type" value="Genomic_DNA"/>
</dbReference>
<dbReference type="InterPro" id="IPR024681">
    <property type="entry name" value="RuBisCO_ssu"/>
</dbReference>
<dbReference type="SMART" id="SM00961">
    <property type="entry name" value="RuBisCO_small"/>
    <property type="match status" value="1"/>
</dbReference>
<evidence type="ECO:0000313" key="13">
    <source>
        <dbReference type="EMBL" id="ACO62445.1"/>
    </source>
</evidence>
<proteinExistence type="inferred from homology"/>
<dbReference type="OrthoDB" id="494915at2759"/>
<dbReference type="SUPFAM" id="SSF55239">
    <property type="entry name" value="RuBisCO, small subunit"/>
    <property type="match status" value="1"/>
</dbReference>
<dbReference type="OMA" id="WIPTIEF"/>
<dbReference type="InParanoid" id="C1E329"/>
<reference evidence="13 14" key="1">
    <citation type="journal article" date="2009" name="Science">
        <title>Green evolution and dynamic adaptations revealed by genomes of the marine picoeukaryotes Micromonas.</title>
        <authorList>
            <person name="Worden A.Z."/>
            <person name="Lee J.H."/>
            <person name="Mock T."/>
            <person name="Rouze P."/>
            <person name="Simmons M.P."/>
            <person name="Aerts A.L."/>
            <person name="Allen A.E."/>
            <person name="Cuvelier M.L."/>
            <person name="Derelle E."/>
            <person name="Everett M.V."/>
            <person name="Foulon E."/>
            <person name="Grimwood J."/>
            <person name="Gundlach H."/>
            <person name="Henrissat B."/>
            <person name="Napoli C."/>
            <person name="McDonald S.M."/>
            <person name="Parker M.S."/>
            <person name="Rombauts S."/>
            <person name="Salamov A."/>
            <person name="Von Dassow P."/>
            <person name="Badger J.H."/>
            <person name="Coutinho P.M."/>
            <person name="Demir E."/>
            <person name="Dubchak I."/>
            <person name="Gentemann C."/>
            <person name="Eikrem W."/>
            <person name="Gready J.E."/>
            <person name="John U."/>
            <person name="Lanier W."/>
            <person name="Lindquist E.A."/>
            <person name="Lucas S."/>
            <person name="Mayer K.F."/>
            <person name="Moreau H."/>
            <person name="Not F."/>
            <person name="Otillar R."/>
            <person name="Panaud O."/>
            <person name="Pangilinan J."/>
            <person name="Paulsen I."/>
            <person name="Piegu B."/>
            <person name="Poliakov A."/>
            <person name="Robbens S."/>
            <person name="Schmutz J."/>
            <person name="Toulza E."/>
            <person name="Wyss T."/>
            <person name="Zelensky A."/>
            <person name="Zhou K."/>
            <person name="Armbrust E.V."/>
            <person name="Bhattacharya D."/>
            <person name="Goodenough U.W."/>
            <person name="Van de Peer Y."/>
            <person name="Grigoriev I.V."/>
        </authorList>
    </citation>
    <scope>NUCLEOTIDE SEQUENCE [LARGE SCALE GENOMIC DNA]</scope>
    <source>
        <strain evidence="14">RCC299 / NOUM17</strain>
    </source>
</reference>
<comment type="miscellaneous">
    <text evidence="9">The basic functional RuBisCO is composed of a large chain homodimer in a 'head-to-tail' conformation. In form I RuBisCO this homodimer is arranged in a barrel-like tetramer with the small subunits forming a tetrameric 'cap' on each end of the 'barrel'.</text>
</comment>
<dbReference type="GeneID" id="8241952"/>
<keyword evidence="2 9" id="KW-0602">Photosynthesis</keyword>
<dbReference type="GO" id="GO:0019253">
    <property type="term" value="P:reductive pentose-phosphate cycle"/>
    <property type="evidence" value="ECO:0007669"/>
    <property type="project" value="UniProtKB-UniRule"/>
</dbReference>
<dbReference type="PANTHER" id="PTHR31262:SF0">
    <property type="entry name" value="RIBULOSE BISPHOSPHATE CARBOXYLASE SMALL SUBUNIT, CHLOROPLASTIC 1"/>
    <property type="match status" value="1"/>
</dbReference>
<evidence type="ECO:0000256" key="8">
    <source>
        <dbReference type="ARBA" id="ARBA00055447"/>
    </source>
</evidence>
<dbReference type="CDD" id="cd03527">
    <property type="entry name" value="RuBisCO_small"/>
    <property type="match status" value="1"/>
</dbReference>
<evidence type="ECO:0000256" key="9">
    <source>
        <dbReference type="HAMAP-Rule" id="MF_00860"/>
    </source>
</evidence>
<dbReference type="PANTHER" id="PTHR31262">
    <property type="entry name" value="RIBULOSE BISPHOSPHATE CARBOXYLASE SMALL CHAIN 1, CHLOROPLASTIC"/>
    <property type="match status" value="1"/>
</dbReference>
<gene>
    <name evidence="9 13" type="primary">RBCS</name>
    <name evidence="13" type="ORF">MICPUN_104784</name>
</gene>
<evidence type="ECO:0000259" key="12">
    <source>
        <dbReference type="SMART" id="SM00961"/>
    </source>
</evidence>
<keyword evidence="4 9" id="KW-0934">Plastid</keyword>
<dbReference type="InterPro" id="IPR000894">
    <property type="entry name" value="RuBisCO_ssu_dom"/>
</dbReference>
<feature type="compositionally biased region" description="Gly residues" evidence="11">
    <location>
        <begin position="167"/>
        <end position="178"/>
    </location>
</feature>
<accession>C1E329</accession>
<dbReference type="InterPro" id="IPR036385">
    <property type="entry name" value="RuBisCO_ssu_sf"/>
</dbReference>
<evidence type="ECO:0000256" key="5">
    <source>
        <dbReference type="ARBA" id="ARBA00023238"/>
    </source>
</evidence>
<evidence type="ECO:0000256" key="4">
    <source>
        <dbReference type="ARBA" id="ARBA00022640"/>
    </source>
</evidence>
<sequence length="191" mass="20890">MAAISAVAPVLNKAPVVSTGKAANTNSMMVWQPHGNKFFETFSFLPPLSDQEVARQVQYLLNNGWTPCIEFESAAKAYADTHGWSGLDSSVTAGYYDNRYWVMWKLPMYGCTNPEEVLQEIRACTSAFPDCFIRVAGFDNIKQVQCSSFLAHRPQNDRTFAPVTGRQVGGAGGGGGYGAPPPPPPQQNYSW</sequence>
<dbReference type="RefSeq" id="XP_002501187.1">
    <property type="nucleotide sequence ID" value="XM_002501141.1"/>
</dbReference>